<dbReference type="EMBL" id="JAMBQA010000003">
    <property type="protein sequence ID" value="MDG0846115.1"/>
    <property type="molecule type" value="Genomic_DNA"/>
</dbReference>
<feature type="transmembrane region" description="Helical" evidence="1">
    <location>
        <begin position="62"/>
        <end position="92"/>
    </location>
</feature>
<sequence length="308" mass="34511">MGVANLFSKIYPKATILSIITLVIVALALHILPPLGLVLSLFATIPGIILWHKSVESFGLTAVVTVVLTTLLGNIFVLSIMVLVLLVSFVVGQLLKERTSKERILYITTTYVSMISLIAFMALQTFDKIPTSTTLMKPVKDQINYYISNAGVGADYKQMFEEMFRQLSVQLPSYVIIAVFILILINLLVTFPILRKFKIATPIFKPLYAWQMKRSLLWMYMIVLLCVMFTVEPSAFQSIVLNFEIVLSLCMYIQGLSVIHFFGKAKSMPLTLTVILMAIGTILMPLTHIVSLLGVVDLCINLKRIIKK</sequence>
<dbReference type="PANTHER" id="PTHR41324">
    <property type="entry name" value="MEMBRANE PROTEIN-RELATED"/>
    <property type="match status" value="1"/>
</dbReference>
<feature type="transmembrane region" description="Helical" evidence="1">
    <location>
        <begin position="274"/>
        <end position="296"/>
    </location>
</feature>
<keyword evidence="1" id="KW-0812">Transmembrane</keyword>
<feature type="transmembrane region" description="Helical" evidence="1">
    <location>
        <begin position="215"/>
        <end position="231"/>
    </location>
</feature>
<evidence type="ECO:0000256" key="1">
    <source>
        <dbReference type="SAM" id="Phobius"/>
    </source>
</evidence>
<feature type="transmembrane region" description="Helical" evidence="1">
    <location>
        <begin position="104"/>
        <end position="126"/>
    </location>
</feature>
<evidence type="ECO:0000313" key="2">
    <source>
        <dbReference type="EMBL" id="MDG0846115.1"/>
    </source>
</evidence>
<gene>
    <name evidence="2" type="ORF">M4L89_07745</name>
</gene>
<dbReference type="PANTHER" id="PTHR41324:SF1">
    <property type="entry name" value="DUF2232 DOMAIN-CONTAINING PROTEIN"/>
    <property type="match status" value="1"/>
</dbReference>
<comment type="caution">
    <text evidence="2">The sequence shown here is derived from an EMBL/GenBank/DDBJ whole genome shotgun (WGS) entry which is preliminary data.</text>
</comment>
<dbReference type="GeneID" id="69847128"/>
<feature type="transmembrane region" description="Helical" evidence="1">
    <location>
        <begin position="243"/>
        <end position="262"/>
    </location>
</feature>
<dbReference type="RefSeq" id="WP_176721756.1">
    <property type="nucleotide sequence ID" value="NZ_CP013980.1"/>
</dbReference>
<name>A0A9X4QYX4_9STAP</name>
<keyword evidence="3" id="KW-1185">Reference proteome</keyword>
<feature type="transmembrane region" description="Helical" evidence="1">
    <location>
        <begin position="16"/>
        <end position="42"/>
    </location>
</feature>
<reference evidence="2" key="1">
    <citation type="submission" date="2022-05" db="EMBL/GenBank/DDBJ databases">
        <title>Comparative genomics of Staphylococcus equorum isolates.</title>
        <authorList>
            <person name="Luelf R.H."/>
        </authorList>
    </citation>
    <scope>NUCLEOTIDE SEQUENCE</scope>
    <source>
        <strain evidence="2">TMW 2.2497</strain>
    </source>
</reference>
<dbReference type="Pfam" id="PF09991">
    <property type="entry name" value="DUF2232"/>
    <property type="match status" value="1"/>
</dbReference>
<evidence type="ECO:0000313" key="3">
    <source>
        <dbReference type="Proteomes" id="UP001152422"/>
    </source>
</evidence>
<feature type="transmembrane region" description="Helical" evidence="1">
    <location>
        <begin position="171"/>
        <end position="194"/>
    </location>
</feature>
<keyword evidence="1" id="KW-0472">Membrane</keyword>
<protein>
    <submittedName>
        <fullName evidence="2">DUF2232 domain-containing protein</fullName>
    </submittedName>
</protein>
<dbReference type="InterPro" id="IPR018710">
    <property type="entry name" value="DUF2232"/>
</dbReference>
<keyword evidence="1" id="KW-1133">Transmembrane helix</keyword>
<dbReference type="AlphaFoldDB" id="A0A9X4QYX4"/>
<proteinExistence type="predicted"/>
<accession>A0A9X4QYX4</accession>
<dbReference type="Proteomes" id="UP001152422">
    <property type="component" value="Unassembled WGS sequence"/>
</dbReference>
<organism evidence="2 3">
    <name type="scientific">Staphylococcus equorum</name>
    <dbReference type="NCBI Taxonomy" id="246432"/>
    <lineage>
        <taxon>Bacteria</taxon>
        <taxon>Bacillati</taxon>
        <taxon>Bacillota</taxon>
        <taxon>Bacilli</taxon>
        <taxon>Bacillales</taxon>
        <taxon>Staphylococcaceae</taxon>
        <taxon>Staphylococcus</taxon>
    </lineage>
</organism>